<accession>A0ABW7XRJ3</accession>
<proteinExistence type="predicted"/>
<gene>
    <name evidence="1" type="ORF">ACH47X_24940</name>
</gene>
<reference evidence="1 2" key="1">
    <citation type="submission" date="2024-10" db="EMBL/GenBank/DDBJ databases">
        <title>The Natural Products Discovery Center: Release of the First 8490 Sequenced Strains for Exploring Actinobacteria Biosynthetic Diversity.</title>
        <authorList>
            <person name="Kalkreuter E."/>
            <person name="Kautsar S.A."/>
            <person name="Yang D."/>
            <person name="Bader C.D."/>
            <person name="Teijaro C.N."/>
            <person name="Fluegel L."/>
            <person name="Davis C.M."/>
            <person name="Simpson J.R."/>
            <person name="Lauterbach L."/>
            <person name="Steele A.D."/>
            <person name="Gui C."/>
            <person name="Meng S."/>
            <person name="Li G."/>
            <person name="Viehrig K."/>
            <person name="Ye F."/>
            <person name="Su P."/>
            <person name="Kiefer A.F."/>
            <person name="Nichols A."/>
            <person name="Cepeda A.J."/>
            <person name="Yan W."/>
            <person name="Fan B."/>
            <person name="Jiang Y."/>
            <person name="Adhikari A."/>
            <person name="Zheng C.-J."/>
            <person name="Schuster L."/>
            <person name="Cowan T.M."/>
            <person name="Smanski M.J."/>
            <person name="Chevrette M.G."/>
            <person name="De Carvalho L.P.S."/>
            <person name="Shen B."/>
        </authorList>
    </citation>
    <scope>NUCLEOTIDE SEQUENCE [LARGE SCALE GENOMIC DNA]</scope>
    <source>
        <strain evidence="1 2">NPDC019481</strain>
    </source>
</reference>
<dbReference type="EMBL" id="JBIRYI010000021">
    <property type="protein sequence ID" value="MFI2490181.1"/>
    <property type="molecule type" value="Genomic_DNA"/>
</dbReference>
<name>A0ABW7XRJ3_9MICO</name>
<organism evidence="1 2">
    <name type="scientific">Promicromonospora kroppenstedtii</name>
    <dbReference type="NCBI Taxonomy" id="440482"/>
    <lineage>
        <taxon>Bacteria</taxon>
        <taxon>Bacillati</taxon>
        <taxon>Actinomycetota</taxon>
        <taxon>Actinomycetes</taxon>
        <taxon>Micrococcales</taxon>
        <taxon>Promicromonosporaceae</taxon>
        <taxon>Promicromonospora</taxon>
    </lineage>
</organism>
<sequence>MTRTRVAHSLPDDEPMLWAADAVAGAVSRARQGLDLDIRTALGEVDEIDIELS</sequence>
<comment type="caution">
    <text evidence="1">The sequence shown here is derived from an EMBL/GenBank/DDBJ whole genome shotgun (WGS) entry which is preliminary data.</text>
</comment>
<dbReference type="Proteomes" id="UP001611580">
    <property type="component" value="Unassembled WGS sequence"/>
</dbReference>
<dbReference type="RefSeq" id="WP_397407856.1">
    <property type="nucleotide sequence ID" value="NZ_JBIRYI010000021.1"/>
</dbReference>
<keyword evidence="2" id="KW-1185">Reference proteome</keyword>
<protein>
    <submittedName>
        <fullName evidence="1">Uncharacterized protein</fullName>
    </submittedName>
</protein>
<evidence type="ECO:0000313" key="2">
    <source>
        <dbReference type="Proteomes" id="UP001611580"/>
    </source>
</evidence>
<evidence type="ECO:0000313" key="1">
    <source>
        <dbReference type="EMBL" id="MFI2490181.1"/>
    </source>
</evidence>